<dbReference type="EMBL" id="JAYMYQ010000002">
    <property type="protein sequence ID" value="KAK7351591.1"/>
    <property type="molecule type" value="Genomic_DNA"/>
</dbReference>
<evidence type="ECO:0000313" key="1">
    <source>
        <dbReference type="EMBL" id="KAK7351591.1"/>
    </source>
</evidence>
<dbReference type="PROSITE" id="PS51257">
    <property type="entry name" value="PROKAR_LIPOPROTEIN"/>
    <property type="match status" value="1"/>
</dbReference>
<sequence length="70" mass="7831">MERSLGQLLEDCIYYSSTLPTLFCQLGCSCLCIWFDLFCFGTLVIFSAEAVGTKLFGRLNLVVAQILIQN</sequence>
<proteinExistence type="predicted"/>
<name>A0AAN9QY77_CANGL</name>
<accession>A0AAN9QY77</accession>
<gene>
    <name evidence="1" type="ORF">VNO77_11153</name>
</gene>
<organism evidence="1 2">
    <name type="scientific">Canavalia gladiata</name>
    <name type="common">Sword bean</name>
    <name type="synonym">Dolichos gladiatus</name>
    <dbReference type="NCBI Taxonomy" id="3824"/>
    <lineage>
        <taxon>Eukaryota</taxon>
        <taxon>Viridiplantae</taxon>
        <taxon>Streptophyta</taxon>
        <taxon>Embryophyta</taxon>
        <taxon>Tracheophyta</taxon>
        <taxon>Spermatophyta</taxon>
        <taxon>Magnoliopsida</taxon>
        <taxon>eudicotyledons</taxon>
        <taxon>Gunneridae</taxon>
        <taxon>Pentapetalae</taxon>
        <taxon>rosids</taxon>
        <taxon>fabids</taxon>
        <taxon>Fabales</taxon>
        <taxon>Fabaceae</taxon>
        <taxon>Papilionoideae</taxon>
        <taxon>50 kb inversion clade</taxon>
        <taxon>NPAAA clade</taxon>
        <taxon>indigoferoid/millettioid clade</taxon>
        <taxon>Phaseoleae</taxon>
        <taxon>Canavalia</taxon>
    </lineage>
</organism>
<dbReference type="AlphaFoldDB" id="A0AAN9QY77"/>
<keyword evidence="2" id="KW-1185">Reference proteome</keyword>
<evidence type="ECO:0000313" key="2">
    <source>
        <dbReference type="Proteomes" id="UP001367508"/>
    </source>
</evidence>
<protein>
    <submittedName>
        <fullName evidence="1">Uncharacterized protein</fullName>
    </submittedName>
</protein>
<comment type="caution">
    <text evidence="1">The sequence shown here is derived from an EMBL/GenBank/DDBJ whole genome shotgun (WGS) entry which is preliminary data.</text>
</comment>
<dbReference type="Proteomes" id="UP001367508">
    <property type="component" value="Unassembled WGS sequence"/>
</dbReference>
<reference evidence="1 2" key="1">
    <citation type="submission" date="2024-01" db="EMBL/GenBank/DDBJ databases">
        <title>The genomes of 5 underutilized Papilionoideae crops provide insights into root nodulation and disease resistanc.</title>
        <authorList>
            <person name="Jiang F."/>
        </authorList>
    </citation>
    <scope>NUCLEOTIDE SEQUENCE [LARGE SCALE GENOMIC DNA]</scope>
    <source>
        <strain evidence="1">LVBAO_FW01</strain>
        <tissue evidence="1">Leaves</tissue>
    </source>
</reference>